<name>A0A0D4DAN0_9CAUD</name>
<proteinExistence type="predicted"/>
<keyword evidence="2" id="KW-1185">Reference proteome</keyword>
<dbReference type="GeneID" id="26628435"/>
<reference evidence="1 2" key="1">
    <citation type="journal article" date="2016" name="Genom Data">
        <title>Complete genome sequence of a giant Vibrio phage ValKK3 infecting Vibrio alginolyticus.</title>
        <authorList>
            <person name="Lal T.M."/>
            <person name="Sano M."/>
            <person name="Hatai K."/>
            <person name="Ransangan J."/>
        </authorList>
    </citation>
    <scope>NUCLEOTIDE SEQUENCE [LARGE SCALE GENOMIC DNA]</scope>
</reference>
<dbReference type="RefSeq" id="YP_009201212.1">
    <property type="nucleotide sequence ID" value="NC_028829.1"/>
</dbReference>
<evidence type="ECO:0000313" key="2">
    <source>
        <dbReference type="Proteomes" id="UP000202888"/>
    </source>
</evidence>
<dbReference type="KEGG" id="vg:26628435"/>
<dbReference type="Proteomes" id="UP000202888">
    <property type="component" value="Segment"/>
</dbReference>
<dbReference type="OrthoDB" id="20277at10239"/>
<evidence type="ECO:0008006" key="3">
    <source>
        <dbReference type="Google" id="ProtNLM"/>
    </source>
</evidence>
<evidence type="ECO:0000313" key="1">
    <source>
        <dbReference type="EMBL" id="AJT60950.1"/>
    </source>
</evidence>
<protein>
    <recommendedName>
        <fullName evidence="3">OCRE domain-containing protein</fullName>
    </recommendedName>
</protein>
<dbReference type="EMBL" id="KP671755">
    <property type="protein sequence ID" value="AJT60950.1"/>
    <property type="molecule type" value="Genomic_DNA"/>
</dbReference>
<organism evidence="1 2">
    <name type="scientific">Vibrio phage ValKK3</name>
    <dbReference type="NCBI Taxonomy" id="1610855"/>
    <lineage>
        <taxon>Viruses</taxon>
        <taxon>Duplodnaviria</taxon>
        <taxon>Heunggongvirae</taxon>
        <taxon>Uroviricota</taxon>
        <taxon>Caudoviricetes</taxon>
        <taxon>Pantevenvirales</taxon>
        <taxon>Straboviridae</taxon>
        <taxon>Schizotequatrovirus</taxon>
        <taxon>Schizotequatrovirus valkk3</taxon>
    </lineage>
</organism>
<sequence>MKSFNDFFKKGEVKLQETEQEFHERVVKHRKVDDSRYPDLSNSGLEGPYTDLNGKVYYYDAREGMYYDPDTDIYITAKDLRLP</sequence>
<accession>A0A0D4DAN0</accession>